<sequence>MVPNTTGVRFHSMVTVSLNDQGGSDHINNTGAGVPISESNTAPSYLVNYPQSECGKVQLSTT</sequence>
<dbReference type="EMBL" id="CADCWP010000289">
    <property type="protein sequence ID" value="CAA9583516.1"/>
    <property type="molecule type" value="Genomic_DNA"/>
</dbReference>
<reference evidence="1" key="1">
    <citation type="submission" date="2020-02" db="EMBL/GenBank/DDBJ databases">
        <authorList>
            <person name="Meier V. D."/>
        </authorList>
    </citation>
    <scope>NUCLEOTIDE SEQUENCE</scope>
    <source>
        <strain evidence="1">AVDCRST_MAG86</strain>
    </source>
</reference>
<name>A0A6J4VPY8_9DEIN</name>
<dbReference type="AlphaFoldDB" id="A0A6J4VPY8"/>
<proteinExistence type="predicted"/>
<organism evidence="1">
    <name type="scientific">uncultured Truepera sp</name>
    <dbReference type="NCBI Taxonomy" id="543023"/>
    <lineage>
        <taxon>Bacteria</taxon>
        <taxon>Thermotogati</taxon>
        <taxon>Deinococcota</taxon>
        <taxon>Deinococci</taxon>
        <taxon>Trueperales</taxon>
        <taxon>Trueperaceae</taxon>
        <taxon>Truepera</taxon>
        <taxon>environmental samples</taxon>
    </lineage>
</organism>
<gene>
    <name evidence="1" type="ORF">AVDCRST_MAG86-3188</name>
</gene>
<accession>A0A6J4VPY8</accession>
<protein>
    <submittedName>
        <fullName evidence="1">Uncharacterized protein</fullName>
    </submittedName>
</protein>
<evidence type="ECO:0000313" key="1">
    <source>
        <dbReference type="EMBL" id="CAA9583516.1"/>
    </source>
</evidence>